<proteinExistence type="predicted"/>
<dbReference type="Proteomes" id="UP000008367">
    <property type="component" value="Unassembled WGS sequence"/>
</dbReference>
<comment type="caution">
    <text evidence="1">The sequence shown here is derived from an EMBL/GenBank/DDBJ whole genome shotgun (WGS) entry which is preliminary data.</text>
</comment>
<reference evidence="1 2" key="1">
    <citation type="submission" date="2012-10" db="EMBL/GenBank/DDBJ databases">
        <title>Genome sequence of Vibrio Cholerae HENC-02.</title>
        <authorList>
            <person name="Eppinger M."/>
            <person name="Hasan N.A."/>
            <person name="Sengamalay N."/>
            <person name="Hine E."/>
            <person name="Su Q."/>
            <person name="Daugherty S.C."/>
            <person name="Young S."/>
            <person name="Sadzewicz L."/>
            <person name="Tallon L."/>
            <person name="Cebula T.A."/>
            <person name="Ravel J."/>
            <person name="Colwell R.R."/>
        </authorList>
    </citation>
    <scope>NUCLEOTIDE SEQUENCE [LARGE SCALE GENOMIC DNA]</scope>
    <source>
        <strain evidence="1 2">HENC-02</strain>
    </source>
</reference>
<organism evidence="1 2">
    <name type="scientific">Vibrio harveyi</name>
    <name type="common">Beneckea harveyi</name>
    <dbReference type="NCBI Taxonomy" id="669"/>
    <lineage>
        <taxon>Bacteria</taxon>
        <taxon>Pseudomonadati</taxon>
        <taxon>Pseudomonadota</taxon>
        <taxon>Gammaproteobacteria</taxon>
        <taxon>Vibrionales</taxon>
        <taxon>Vibrionaceae</taxon>
        <taxon>Vibrio</taxon>
    </lineage>
</organism>
<dbReference type="EMBL" id="AJSR01001998">
    <property type="protein sequence ID" value="EKM29643.1"/>
    <property type="molecule type" value="Genomic_DNA"/>
</dbReference>
<feature type="non-terminal residue" evidence="1">
    <location>
        <position position="28"/>
    </location>
</feature>
<evidence type="ECO:0000313" key="1">
    <source>
        <dbReference type="EMBL" id="EKM29643.1"/>
    </source>
</evidence>
<dbReference type="AlphaFoldDB" id="A0A454CTB5"/>
<protein>
    <submittedName>
        <fullName evidence="1">Uncharacterized protein</fullName>
    </submittedName>
</protein>
<gene>
    <name evidence="1" type="ORF">VCHENC02_4558A</name>
</gene>
<accession>A0A454CTB5</accession>
<evidence type="ECO:0000313" key="2">
    <source>
        <dbReference type="Proteomes" id="UP000008367"/>
    </source>
</evidence>
<name>A0A454CTB5_VIBHA</name>
<sequence>MDLRLSRTSANCTPRNQICNILTCDHIK</sequence>